<evidence type="ECO:0000313" key="12">
    <source>
        <dbReference type="Proteomes" id="UP000664521"/>
    </source>
</evidence>
<organism evidence="11 12">
    <name type="scientific">Heterodermia speciosa</name>
    <dbReference type="NCBI Taxonomy" id="116794"/>
    <lineage>
        <taxon>Eukaryota</taxon>
        <taxon>Fungi</taxon>
        <taxon>Dikarya</taxon>
        <taxon>Ascomycota</taxon>
        <taxon>Pezizomycotina</taxon>
        <taxon>Lecanoromycetes</taxon>
        <taxon>OSLEUM clade</taxon>
        <taxon>Lecanoromycetidae</taxon>
        <taxon>Caliciales</taxon>
        <taxon>Physciaceae</taxon>
        <taxon>Heterodermia</taxon>
    </lineage>
</organism>
<evidence type="ECO:0000256" key="8">
    <source>
        <dbReference type="ARBA" id="ARBA00048434"/>
    </source>
</evidence>
<reference evidence="11" key="1">
    <citation type="submission" date="2021-03" db="EMBL/GenBank/DDBJ databases">
        <authorList>
            <person name="Tagirdzhanova G."/>
        </authorList>
    </citation>
    <scope>NUCLEOTIDE SEQUENCE</scope>
</reference>
<dbReference type="PANTHER" id="PTHR13563:SF13">
    <property type="entry name" value="TRNA METHYLTRANSFERASE 10 HOMOLOG A"/>
    <property type="match status" value="1"/>
</dbReference>
<dbReference type="PANTHER" id="PTHR13563">
    <property type="entry name" value="TRNA (GUANINE-9-) METHYLTRANSFERASE"/>
    <property type="match status" value="1"/>
</dbReference>
<evidence type="ECO:0000256" key="7">
    <source>
        <dbReference type="ARBA" id="ARBA00032166"/>
    </source>
</evidence>
<dbReference type="GO" id="GO:0002939">
    <property type="term" value="P:tRNA N1-guanine methylation"/>
    <property type="evidence" value="ECO:0007669"/>
    <property type="project" value="TreeGrafter"/>
</dbReference>
<dbReference type="GO" id="GO:0052905">
    <property type="term" value="F:tRNA (guanosine(9)-N1)-methyltransferase activity"/>
    <property type="evidence" value="ECO:0007669"/>
    <property type="project" value="UniProtKB-EC"/>
</dbReference>
<evidence type="ECO:0000256" key="9">
    <source>
        <dbReference type="SAM" id="MobiDB-lite"/>
    </source>
</evidence>
<comment type="catalytic activity">
    <reaction evidence="8">
        <text>guanosine(9) in tRNA + S-adenosyl-L-methionine = N(1)-methylguanosine(9) in tRNA + S-adenosyl-L-homocysteine + H(+)</text>
        <dbReference type="Rhea" id="RHEA:43156"/>
        <dbReference type="Rhea" id="RHEA-COMP:10367"/>
        <dbReference type="Rhea" id="RHEA-COMP:10368"/>
        <dbReference type="ChEBI" id="CHEBI:15378"/>
        <dbReference type="ChEBI" id="CHEBI:57856"/>
        <dbReference type="ChEBI" id="CHEBI:59789"/>
        <dbReference type="ChEBI" id="CHEBI:73542"/>
        <dbReference type="ChEBI" id="CHEBI:74269"/>
        <dbReference type="EC" id="2.1.1.221"/>
    </reaction>
</comment>
<evidence type="ECO:0000256" key="3">
    <source>
        <dbReference type="ARBA" id="ARBA00022603"/>
    </source>
</evidence>
<dbReference type="InterPro" id="IPR038459">
    <property type="entry name" value="MT_TRM10-typ_sf"/>
</dbReference>
<dbReference type="CDD" id="cd18089">
    <property type="entry name" value="SPOUT_Trm10-like"/>
    <property type="match status" value="1"/>
</dbReference>
<evidence type="ECO:0000256" key="4">
    <source>
        <dbReference type="ARBA" id="ARBA00022679"/>
    </source>
</evidence>
<comment type="caution">
    <text evidence="11">The sequence shown here is derived from an EMBL/GenBank/DDBJ whole genome shotgun (WGS) entry which is preliminary data.</text>
</comment>
<feature type="compositionally biased region" description="Basic and acidic residues" evidence="9">
    <location>
        <begin position="315"/>
        <end position="338"/>
    </location>
</feature>
<evidence type="ECO:0000256" key="2">
    <source>
        <dbReference type="ARBA" id="ARBA00020451"/>
    </source>
</evidence>
<evidence type="ECO:0000259" key="10">
    <source>
        <dbReference type="PROSITE" id="PS51675"/>
    </source>
</evidence>
<dbReference type="Gene3D" id="3.40.1280.30">
    <property type="match status" value="1"/>
</dbReference>
<evidence type="ECO:0000256" key="5">
    <source>
        <dbReference type="ARBA" id="ARBA00022691"/>
    </source>
</evidence>
<protein>
    <recommendedName>
        <fullName evidence="2">tRNA (guanine(9)-N1)-methyltransferase</fullName>
        <ecNumber evidence="1">2.1.1.221</ecNumber>
    </recommendedName>
    <alternativeName>
        <fullName evidence="7">tRNA methyltransferase 10</fullName>
    </alternativeName>
    <alternativeName>
        <fullName evidence="6">tRNA(m1G9)-methyltransferase</fullName>
    </alternativeName>
</protein>
<accession>A0A8H3F5V8</accession>
<gene>
    <name evidence="11" type="primary">TRM10</name>
    <name evidence="11" type="ORF">HETSPECPRED_003536</name>
</gene>
<keyword evidence="12" id="KW-1185">Reference proteome</keyword>
<dbReference type="OrthoDB" id="278300at2759"/>
<dbReference type="GO" id="GO:0000049">
    <property type="term" value="F:tRNA binding"/>
    <property type="evidence" value="ECO:0007669"/>
    <property type="project" value="TreeGrafter"/>
</dbReference>
<feature type="region of interest" description="Disordered" evidence="9">
    <location>
        <begin position="1"/>
        <end position="89"/>
    </location>
</feature>
<sequence>MVCDHGEPPSVAPQSDPPLSKNKLKKLKRDQEWEAGRELRKKLRKEKVKEKKLRRRAARDEGAAQPSLNPEDSSNHNDCQAVSEAAQPHRPQNVQVPVTIVIDCGFDELMQENERRSLGSQVTRCYSDNHKAPYQAHLAISSFGGHLKERFDTLLSGHHRSWRGVRFLDGDFVAAAEQAKEWMQAPEGGTLAGALSLMSKLNHENSSEEADTGEIIYLTSDSPNTLSTLKPYSTYIIGGLVDKNRHKGICYKKAMEAGVKTAKLPIGDYMQMNSRFVLATNHVSEIIVRWLECGDWGQAFDRVVPKRKGGVLKEKVSRAEGLPHGDENGGEDYDRHEGQGNASSAACDDFLDSHIDAKVSSLP</sequence>
<keyword evidence="5" id="KW-0949">S-adenosyl-L-methionine</keyword>
<feature type="domain" description="SAM-dependent MTase TRM10-type" evidence="10">
    <location>
        <begin position="86"/>
        <end position="311"/>
    </location>
</feature>
<feature type="compositionally biased region" description="Polar residues" evidence="9">
    <location>
        <begin position="66"/>
        <end position="80"/>
    </location>
</feature>
<dbReference type="EC" id="2.1.1.221" evidence="1"/>
<evidence type="ECO:0000256" key="6">
    <source>
        <dbReference type="ARBA" id="ARBA00031792"/>
    </source>
</evidence>
<evidence type="ECO:0000313" key="11">
    <source>
        <dbReference type="EMBL" id="CAF9917609.1"/>
    </source>
</evidence>
<dbReference type="AlphaFoldDB" id="A0A8H3F5V8"/>
<keyword evidence="4" id="KW-0808">Transferase</keyword>
<feature type="compositionally biased region" description="Basic residues" evidence="9">
    <location>
        <begin position="39"/>
        <end position="57"/>
    </location>
</feature>
<dbReference type="Proteomes" id="UP000664521">
    <property type="component" value="Unassembled WGS sequence"/>
</dbReference>
<feature type="compositionally biased region" description="Basic and acidic residues" evidence="9">
    <location>
        <begin position="29"/>
        <end position="38"/>
    </location>
</feature>
<evidence type="ECO:0000256" key="1">
    <source>
        <dbReference type="ARBA" id="ARBA00012797"/>
    </source>
</evidence>
<keyword evidence="3" id="KW-0489">Methyltransferase</keyword>
<dbReference type="InterPro" id="IPR028564">
    <property type="entry name" value="MT_TRM10-typ"/>
</dbReference>
<dbReference type="EMBL" id="CAJPDS010000020">
    <property type="protein sequence ID" value="CAF9917609.1"/>
    <property type="molecule type" value="Genomic_DNA"/>
</dbReference>
<feature type="region of interest" description="Disordered" evidence="9">
    <location>
        <begin position="315"/>
        <end position="347"/>
    </location>
</feature>
<dbReference type="PROSITE" id="PS51675">
    <property type="entry name" value="SAM_MT_TRM10"/>
    <property type="match status" value="1"/>
</dbReference>
<proteinExistence type="predicted"/>
<dbReference type="InterPro" id="IPR007356">
    <property type="entry name" value="tRNA_m1G_MeTrfase_euk"/>
</dbReference>
<name>A0A8H3F5V8_9LECA</name>
<dbReference type="GO" id="GO:0005634">
    <property type="term" value="C:nucleus"/>
    <property type="evidence" value="ECO:0007669"/>
    <property type="project" value="TreeGrafter"/>
</dbReference>